<feature type="compositionally biased region" description="Acidic residues" evidence="1">
    <location>
        <begin position="94"/>
        <end position="106"/>
    </location>
</feature>
<evidence type="ECO:0000313" key="2">
    <source>
        <dbReference type="EMBL" id="CAF4576737.1"/>
    </source>
</evidence>
<feature type="compositionally biased region" description="Polar residues" evidence="1">
    <location>
        <begin position="137"/>
        <end position="152"/>
    </location>
</feature>
<reference evidence="2" key="1">
    <citation type="submission" date="2021-02" db="EMBL/GenBank/DDBJ databases">
        <authorList>
            <person name="Nowell W R."/>
        </authorList>
    </citation>
    <scope>NUCLEOTIDE SEQUENCE</scope>
</reference>
<proteinExistence type="predicted"/>
<dbReference type="EMBL" id="CAJOBP010014279">
    <property type="protein sequence ID" value="CAF4576737.1"/>
    <property type="molecule type" value="Genomic_DNA"/>
</dbReference>
<dbReference type="AlphaFoldDB" id="A0A821A7H0"/>
<feature type="region of interest" description="Disordered" evidence="1">
    <location>
        <begin position="70"/>
        <end position="106"/>
    </location>
</feature>
<feature type="region of interest" description="Disordered" evidence="1">
    <location>
        <begin position="130"/>
        <end position="155"/>
    </location>
</feature>
<accession>A0A821A7H0</accession>
<protein>
    <submittedName>
        <fullName evidence="2">Uncharacterized protein</fullName>
    </submittedName>
</protein>
<keyword evidence="3" id="KW-1185">Reference proteome</keyword>
<organism evidence="2 3">
    <name type="scientific">Rotaria socialis</name>
    <dbReference type="NCBI Taxonomy" id="392032"/>
    <lineage>
        <taxon>Eukaryota</taxon>
        <taxon>Metazoa</taxon>
        <taxon>Spiralia</taxon>
        <taxon>Gnathifera</taxon>
        <taxon>Rotifera</taxon>
        <taxon>Eurotatoria</taxon>
        <taxon>Bdelloidea</taxon>
        <taxon>Philodinida</taxon>
        <taxon>Philodinidae</taxon>
        <taxon>Rotaria</taxon>
    </lineage>
</organism>
<dbReference type="Proteomes" id="UP000663873">
    <property type="component" value="Unassembled WGS sequence"/>
</dbReference>
<name>A0A821A7H0_9BILA</name>
<sequence>MAPKKTKEESLNQLNKYVLLHDNKTSRCHVVTRDQLSFTKKDNLKTDTSALFNAAGDPSYRFKGIVLSSEPDENASDSSNELIIDESEGKGTDDNNDEESEDENEDLTCATISQQRVLQEINCNVDVTHKRKEPSGETHSVTNKTKRSTGVSHSDYEKLKRENKRLVKEIDMYKNNWMRKSLIVFLRYQISFSPARPSGPTASYFIDVGKFLSEPRSQIILALFGIMHCNALDDKHYPSFFPLFIHYRLHGNPWPANACSSPMNDGSGVVQSLINKQAPASGLDALCTNGSVIELNNVTV</sequence>
<evidence type="ECO:0000256" key="1">
    <source>
        <dbReference type="SAM" id="MobiDB-lite"/>
    </source>
</evidence>
<gene>
    <name evidence="2" type="ORF">UJA718_LOCUS30495</name>
</gene>
<comment type="caution">
    <text evidence="2">The sequence shown here is derived from an EMBL/GenBank/DDBJ whole genome shotgun (WGS) entry which is preliminary data.</text>
</comment>
<evidence type="ECO:0000313" key="3">
    <source>
        <dbReference type="Proteomes" id="UP000663873"/>
    </source>
</evidence>
<feature type="non-terminal residue" evidence="2">
    <location>
        <position position="1"/>
    </location>
</feature>